<feature type="coiled-coil region" evidence="3">
    <location>
        <begin position="100"/>
        <end position="141"/>
    </location>
</feature>
<dbReference type="AlphaFoldDB" id="A0A0D6EJB8"/>
<evidence type="ECO:0000256" key="1">
    <source>
        <dbReference type="ARBA" id="ARBA00007584"/>
    </source>
</evidence>
<keyword evidence="2 3" id="KW-0175">Coiled coil</keyword>
<dbReference type="Proteomes" id="UP000243876">
    <property type="component" value="Unassembled WGS sequence"/>
</dbReference>
<feature type="compositionally biased region" description="Basic and acidic residues" evidence="4">
    <location>
        <begin position="246"/>
        <end position="257"/>
    </location>
</feature>
<proteinExistence type="inferred from homology"/>
<organism evidence="5 6">
    <name type="scientific">Sporidiobolus salmonicolor</name>
    <name type="common">Yeast-like fungus</name>
    <name type="synonym">Sporobolomyces salmonicolor</name>
    <dbReference type="NCBI Taxonomy" id="5005"/>
    <lineage>
        <taxon>Eukaryota</taxon>
        <taxon>Fungi</taxon>
        <taxon>Dikarya</taxon>
        <taxon>Basidiomycota</taxon>
        <taxon>Pucciniomycotina</taxon>
        <taxon>Microbotryomycetes</taxon>
        <taxon>Sporidiobolales</taxon>
        <taxon>Sporidiobolaceae</taxon>
        <taxon>Sporobolomyces</taxon>
    </lineage>
</organism>
<reference evidence="6" key="1">
    <citation type="submission" date="2015-02" db="EMBL/GenBank/DDBJ databases">
        <authorList>
            <person name="Gon?alves P."/>
        </authorList>
    </citation>
    <scope>NUCLEOTIDE SEQUENCE [LARGE SCALE GENOMIC DNA]</scope>
</reference>
<feature type="region of interest" description="Disordered" evidence="4">
    <location>
        <begin position="179"/>
        <end position="257"/>
    </location>
</feature>
<dbReference type="InterPro" id="IPR010754">
    <property type="entry name" value="OPA3-like"/>
</dbReference>
<dbReference type="PANTHER" id="PTHR12499">
    <property type="entry name" value="OPTIC ATROPHY 3 PROTEIN OPA3"/>
    <property type="match status" value="1"/>
</dbReference>
<evidence type="ECO:0000256" key="4">
    <source>
        <dbReference type="SAM" id="MobiDB-lite"/>
    </source>
</evidence>
<evidence type="ECO:0000313" key="6">
    <source>
        <dbReference type="Proteomes" id="UP000243876"/>
    </source>
</evidence>
<dbReference type="GO" id="GO:0019216">
    <property type="term" value="P:regulation of lipid metabolic process"/>
    <property type="evidence" value="ECO:0007669"/>
    <property type="project" value="TreeGrafter"/>
</dbReference>
<dbReference type="EMBL" id="CENE01000004">
    <property type="protein sequence ID" value="CEQ39833.1"/>
    <property type="molecule type" value="Genomic_DNA"/>
</dbReference>
<evidence type="ECO:0000256" key="3">
    <source>
        <dbReference type="SAM" id="Coils"/>
    </source>
</evidence>
<name>A0A0D6EJB8_SPOSA</name>
<dbReference type="GO" id="GO:0005739">
    <property type="term" value="C:mitochondrion"/>
    <property type="evidence" value="ECO:0007669"/>
    <property type="project" value="TreeGrafter"/>
</dbReference>
<accession>A0A0D6EJB8</accession>
<evidence type="ECO:0000256" key="2">
    <source>
        <dbReference type="ARBA" id="ARBA00023054"/>
    </source>
</evidence>
<dbReference type="OrthoDB" id="2129069at2759"/>
<dbReference type="Pfam" id="PF07047">
    <property type="entry name" value="OPA3"/>
    <property type="match status" value="1"/>
</dbReference>
<sequence length="257" mass="29024">MASLKIGSLLLRTLSKPIANKIKSRAKEHDGFKSKTIAMAQMNLRVRLLGESPKHVRPLSESRAIETGANFISEGFLFAVAASIIIGETYRGKRAEGKRRDAINETLETHEAQIKALQGRMLDERERRADAERRERELEKIVEEVVIIGLKGGFGTAGELPPDWQRHLRRGELAQWFGTTERVLRDDNDDEGEDHPGSTGGSPAAELQEETEEEKERRRTGSSVREPALEEDEQRQAPVSEEEEHIPDREDESKEPR</sequence>
<comment type="similarity">
    <text evidence="1">Belongs to the OPA3 family.</text>
</comment>
<dbReference type="PANTHER" id="PTHR12499:SF0">
    <property type="entry name" value="OPTIC ATROPHY 3 PROTEIN"/>
    <property type="match status" value="1"/>
</dbReference>
<evidence type="ECO:0000313" key="5">
    <source>
        <dbReference type="EMBL" id="CEQ39833.1"/>
    </source>
</evidence>
<keyword evidence="6" id="KW-1185">Reference proteome</keyword>
<protein>
    <submittedName>
        <fullName evidence="5">SPOSA6832_01408-mRNA-1:cds</fullName>
    </submittedName>
</protein>
<gene>
    <name evidence="5" type="primary">SPOSA6832_01408</name>
</gene>